<dbReference type="EMBL" id="CAJNOO010001312">
    <property type="protein sequence ID" value="CAF1133332.1"/>
    <property type="molecule type" value="Genomic_DNA"/>
</dbReference>
<reference evidence="12" key="1">
    <citation type="submission" date="2021-02" db="EMBL/GenBank/DDBJ databases">
        <authorList>
            <person name="Nowell W R."/>
        </authorList>
    </citation>
    <scope>NUCLEOTIDE SEQUENCE</scope>
</reference>
<protein>
    <recommendedName>
        <fullName evidence="8">Ferlin C-terminal domain-containing protein</fullName>
    </recommendedName>
</protein>
<keyword evidence="3" id="KW-0677">Repeat</keyword>
<evidence type="ECO:0000259" key="8">
    <source>
        <dbReference type="Pfam" id="PF16165"/>
    </source>
</evidence>
<organism evidence="12 14">
    <name type="scientific">Rotaria sordida</name>
    <dbReference type="NCBI Taxonomy" id="392033"/>
    <lineage>
        <taxon>Eukaryota</taxon>
        <taxon>Metazoa</taxon>
        <taxon>Spiralia</taxon>
        <taxon>Gnathifera</taxon>
        <taxon>Rotifera</taxon>
        <taxon>Eurotatoria</taxon>
        <taxon>Bdelloidea</taxon>
        <taxon>Philodinida</taxon>
        <taxon>Philodinidae</taxon>
        <taxon>Rotaria</taxon>
    </lineage>
</organism>
<evidence type="ECO:0000313" key="12">
    <source>
        <dbReference type="EMBL" id="CAF1421044.1"/>
    </source>
</evidence>
<evidence type="ECO:0000313" key="13">
    <source>
        <dbReference type="EMBL" id="CAF3855039.1"/>
    </source>
</evidence>
<dbReference type="GO" id="GO:0016020">
    <property type="term" value="C:membrane"/>
    <property type="evidence" value="ECO:0007669"/>
    <property type="project" value="UniProtKB-SubCell"/>
</dbReference>
<dbReference type="AlphaFoldDB" id="A0A815MUV9"/>
<evidence type="ECO:0000256" key="2">
    <source>
        <dbReference type="ARBA" id="ARBA00022692"/>
    </source>
</evidence>
<dbReference type="EMBL" id="CAJNOL010001802">
    <property type="protein sequence ID" value="CAF1421044.1"/>
    <property type="molecule type" value="Genomic_DNA"/>
</dbReference>
<keyword evidence="2 7" id="KW-0812">Transmembrane</keyword>
<dbReference type="EMBL" id="CAJNOH010001046">
    <property type="protein sequence ID" value="CAF1168444.1"/>
    <property type="molecule type" value="Genomic_DNA"/>
</dbReference>
<dbReference type="PANTHER" id="PTHR12546">
    <property type="entry name" value="FER-1-LIKE"/>
    <property type="match status" value="1"/>
</dbReference>
<evidence type="ECO:0000256" key="7">
    <source>
        <dbReference type="SAM" id="Phobius"/>
    </source>
</evidence>
<evidence type="ECO:0000313" key="10">
    <source>
        <dbReference type="EMBL" id="CAF1166563.1"/>
    </source>
</evidence>
<evidence type="ECO:0000313" key="14">
    <source>
        <dbReference type="Proteomes" id="UP000663870"/>
    </source>
</evidence>
<evidence type="ECO:0000313" key="9">
    <source>
        <dbReference type="EMBL" id="CAF1133332.1"/>
    </source>
</evidence>
<dbReference type="Proteomes" id="UP000663854">
    <property type="component" value="Unassembled WGS sequence"/>
</dbReference>
<dbReference type="Proteomes" id="UP000663870">
    <property type="component" value="Unassembled WGS sequence"/>
</dbReference>
<dbReference type="GO" id="GO:0007009">
    <property type="term" value="P:plasma membrane organization"/>
    <property type="evidence" value="ECO:0007669"/>
    <property type="project" value="TreeGrafter"/>
</dbReference>
<evidence type="ECO:0000313" key="11">
    <source>
        <dbReference type="EMBL" id="CAF1168444.1"/>
    </source>
</evidence>
<feature type="region of interest" description="Disordered" evidence="6">
    <location>
        <begin position="73"/>
        <end position="94"/>
    </location>
</feature>
<keyword evidence="14" id="KW-1185">Reference proteome</keyword>
<feature type="compositionally biased region" description="Basic and acidic residues" evidence="6">
    <location>
        <begin position="73"/>
        <end position="82"/>
    </location>
</feature>
<dbReference type="Pfam" id="PF16165">
    <property type="entry name" value="Ferlin_C"/>
    <property type="match status" value="1"/>
</dbReference>
<gene>
    <name evidence="12" type="ORF">JXQ802_LOCUS35857</name>
    <name evidence="13" type="ORF">OTI717_LOCUS21384</name>
    <name evidence="11" type="ORF">PYM288_LOCUS23134</name>
    <name evidence="9" type="ORF">RFH988_LOCUS20988</name>
    <name evidence="10" type="ORF">SEV965_LOCUS19275</name>
</gene>
<dbReference type="EMBL" id="CAJOAX010003449">
    <property type="protein sequence ID" value="CAF3855039.1"/>
    <property type="molecule type" value="Genomic_DNA"/>
</dbReference>
<dbReference type="Proteomes" id="UP000663889">
    <property type="component" value="Unassembled WGS sequence"/>
</dbReference>
<dbReference type="PANTHER" id="PTHR12546:SF60">
    <property type="entry name" value="MISFIRE, ISOFORM F"/>
    <property type="match status" value="1"/>
</dbReference>
<dbReference type="Proteomes" id="UP000663823">
    <property type="component" value="Unassembled WGS sequence"/>
</dbReference>
<evidence type="ECO:0000256" key="5">
    <source>
        <dbReference type="ARBA" id="ARBA00023136"/>
    </source>
</evidence>
<dbReference type="EMBL" id="CAJNOU010001192">
    <property type="protein sequence ID" value="CAF1166563.1"/>
    <property type="molecule type" value="Genomic_DNA"/>
</dbReference>
<dbReference type="InterPro" id="IPR032362">
    <property type="entry name" value="Ferlin_C"/>
</dbReference>
<dbReference type="InterPro" id="IPR037721">
    <property type="entry name" value="Ferlin"/>
</dbReference>
<keyword evidence="4 7" id="KW-1133">Transmembrane helix</keyword>
<comment type="subcellular location">
    <subcellularLocation>
        <location evidence="1">Membrane</location>
    </subcellularLocation>
</comment>
<keyword evidence="5 7" id="KW-0472">Membrane</keyword>
<name>A0A815MUV9_9BILA</name>
<dbReference type="OrthoDB" id="270970at2759"/>
<sequence>MTHLPIGSKLSNNCKADILLDPKHRSLNLFVNKRITGWWPLIAPLKVGEIRDTTLLGGKVEAEFTLLTAEEAEKNPVGKGREGPQPLDEPNRPKTSFQWFTSPWKTFRYIVWRNFKWSIIIGIIIFIFVVCFLLILWSLPGELVRQITSHVFKTNTGKK</sequence>
<evidence type="ECO:0000256" key="6">
    <source>
        <dbReference type="SAM" id="MobiDB-lite"/>
    </source>
</evidence>
<accession>A0A815MUV9</accession>
<proteinExistence type="predicted"/>
<dbReference type="Proteomes" id="UP000663882">
    <property type="component" value="Unassembled WGS sequence"/>
</dbReference>
<feature type="domain" description="Ferlin C-terminal" evidence="8">
    <location>
        <begin position="53"/>
        <end position="147"/>
    </location>
</feature>
<feature type="transmembrane region" description="Helical" evidence="7">
    <location>
        <begin position="117"/>
        <end position="139"/>
    </location>
</feature>
<evidence type="ECO:0000256" key="3">
    <source>
        <dbReference type="ARBA" id="ARBA00022737"/>
    </source>
</evidence>
<evidence type="ECO:0000256" key="4">
    <source>
        <dbReference type="ARBA" id="ARBA00022989"/>
    </source>
</evidence>
<comment type="caution">
    <text evidence="12">The sequence shown here is derived from an EMBL/GenBank/DDBJ whole genome shotgun (WGS) entry which is preliminary data.</text>
</comment>
<evidence type="ECO:0000256" key="1">
    <source>
        <dbReference type="ARBA" id="ARBA00004370"/>
    </source>
</evidence>